<keyword evidence="2 11" id="KW-0808">Transferase</keyword>
<keyword evidence="9 11" id="KW-0012">Acyltransferase</keyword>
<evidence type="ECO:0000256" key="9">
    <source>
        <dbReference type="ARBA" id="ARBA00023315"/>
    </source>
</evidence>
<comment type="catalytic activity">
    <reaction evidence="10 11 12">
        <text>L-cysteinyl-[protein] + hexadecanoyl-CoA = S-hexadecanoyl-L-cysteinyl-[protein] + CoA</text>
        <dbReference type="Rhea" id="RHEA:36683"/>
        <dbReference type="Rhea" id="RHEA-COMP:10131"/>
        <dbReference type="Rhea" id="RHEA-COMP:11032"/>
        <dbReference type="ChEBI" id="CHEBI:29950"/>
        <dbReference type="ChEBI" id="CHEBI:57287"/>
        <dbReference type="ChEBI" id="CHEBI:57379"/>
        <dbReference type="ChEBI" id="CHEBI:74151"/>
        <dbReference type="EC" id="2.3.1.225"/>
    </reaction>
</comment>
<dbReference type="EC" id="2.3.1.225" evidence="11"/>
<feature type="transmembrane region" description="Helical" evidence="11 12">
    <location>
        <begin position="7"/>
        <end position="28"/>
    </location>
</feature>
<reference evidence="14 15" key="1">
    <citation type="journal article" date="2015" name="Genome Announc.">
        <title>Draft Genome Sequence and Gene Annotation of the Entomopathogenic Fungus Verticillium hemipterigenum.</title>
        <authorList>
            <person name="Horn F."/>
            <person name="Habel A."/>
            <person name="Scharf D.H."/>
            <person name="Dworschak J."/>
            <person name="Brakhage A.A."/>
            <person name="Guthke R."/>
            <person name="Hertweck C."/>
            <person name="Linde J."/>
        </authorList>
    </citation>
    <scope>NUCLEOTIDE SEQUENCE [LARGE SCALE GENOMIC DNA]</scope>
</reference>
<keyword evidence="8 11" id="KW-0449">Lipoprotein</keyword>
<comment type="function">
    <text evidence="11">Mediates the reversible addition of palmitate to target proteins, thereby regulating their membrane association and biological function.</text>
</comment>
<comment type="similarity">
    <text evidence="11">Belongs to the DHHC palmitoyltransferase family. PFA4 subfamily.</text>
</comment>
<dbReference type="PANTHER" id="PTHR12246">
    <property type="entry name" value="PALMITOYLTRANSFERASE ZDHHC16"/>
    <property type="match status" value="1"/>
</dbReference>
<evidence type="ECO:0000256" key="10">
    <source>
        <dbReference type="ARBA" id="ARBA00048048"/>
    </source>
</evidence>
<feature type="active site" description="S-palmitoyl cysteine intermediate" evidence="11">
    <location>
        <position position="115"/>
    </location>
</feature>
<keyword evidence="5 11" id="KW-1133">Transmembrane helix</keyword>
<organism evidence="14 15">
    <name type="scientific">[Torrubiella] hemipterigena</name>
    <dbReference type="NCBI Taxonomy" id="1531966"/>
    <lineage>
        <taxon>Eukaryota</taxon>
        <taxon>Fungi</taxon>
        <taxon>Dikarya</taxon>
        <taxon>Ascomycota</taxon>
        <taxon>Pezizomycotina</taxon>
        <taxon>Sordariomycetes</taxon>
        <taxon>Hypocreomycetidae</taxon>
        <taxon>Hypocreales</taxon>
        <taxon>Clavicipitaceae</taxon>
        <taxon>Clavicipitaceae incertae sedis</taxon>
        <taxon>'Torrubiella' clade</taxon>
    </lineage>
</organism>
<keyword evidence="6 11" id="KW-0472">Membrane</keyword>
<feature type="transmembrane region" description="Helical" evidence="11 12">
    <location>
        <begin position="48"/>
        <end position="63"/>
    </location>
</feature>
<evidence type="ECO:0000256" key="7">
    <source>
        <dbReference type="ARBA" id="ARBA00023139"/>
    </source>
</evidence>
<protein>
    <recommendedName>
        <fullName evidence="11">Palmitoyltransferase PFA4</fullName>
        <ecNumber evidence="11">2.3.1.225</ecNumber>
    </recommendedName>
    <alternativeName>
        <fullName evidence="11">Protein S-acyltransferase</fullName>
        <shortName evidence="11">PAT</shortName>
    </alternativeName>
    <alternativeName>
        <fullName evidence="11">Protein fatty acyltransferase 4</fullName>
    </alternativeName>
</protein>
<evidence type="ECO:0000256" key="12">
    <source>
        <dbReference type="RuleBase" id="RU079119"/>
    </source>
</evidence>
<dbReference type="PROSITE" id="PS50216">
    <property type="entry name" value="DHHC"/>
    <property type="match status" value="1"/>
</dbReference>
<evidence type="ECO:0000256" key="1">
    <source>
        <dbReference type="ARBA" id="ARBA00004141"/>
    </source>
</evidence>
<dbReference type="AlphaFoldDB" id="A0A0A1T291"/>
<proteinExistence type="inferred from homology"/>
<keyword evidence="3 11" id="KW-0812">Transmembrane</keyword>
<evidence type="ECO:0000256" key="2">
    <source>
        <dbReference type="ARBA" id="ARBA00022679"/>
    </source>
</evidence>
<comment type="subcellular location">
    <subcellularLocation>
        <location evidence="11">Endoplasmic reticulum membrane</location>
        <topology evidence="11">Multi-pass membrane protein</topology>
    </subcellularLocation>
    <subcellularLocation>
        <location evidence="1">Membrane</location>
        <topology evidence="1">Multi-pass membrane protein</topology>
    </subcellularLocation>
</comment>
<dbReference type="HAMAP" id="MF_03199">
    <property type="entry name" value="DHHC_PAT_PFA4"/>
    <property type="match status" value="1"/>
</dbReference>
<evidence type="ECO:0000256" key="11">
    <source>
        <dbReference type="HAMAP-Rule" id="MF_03199"/>
    </source>
</evidence>
<dbReference type="Pfam" id="PF01529">
    <property type="entry name" value="DHHC"/>
    <property type="match status" value="1"/>
</dbReference>
<dbReference type="GO" id="GO:0005789">
    <property type="term" value="C:endoplasmic reticulum membrane"/>
    <property type="evidence" value="ECO:0007669"/>
    <property type="project" value="UniProtKB-SubCell"/>
</dbReference>
<dbReference type="Proteomes" id="UP000039046">
    <property type="component" value="Unassembled WGS sequence"/>
</dbReference>
<evidence type="ECO:0000256" key="6">
    <source>
        <dbReference type="ARBA" id="ARBA00023136"/>
    </source>
</evidence>
<dbReference type="EMBL" id="CDHN01000002">
    <property type="protein sequence ID" value="CEJ88717.1"/>
    <property type="molecule type" value="Genomic_DNA"/>
</dbReference>
<evidence type="ECO:0000256" key="3">
    <source>
        <dbReference type="ARBA" id="ARBA00022692"/>
    </source>
</evidence>
<evidence type="ECO:0000313" key="15">
    <source>
        <dbReference type="Proteomes" id="UP000039046"/>
    </source>
</evidence>
<keyword evidence="7 11" id="KW-0564">Palmitate</keyword>
<gene>
    <name evidence="11" type="primary">PFA4</name>
    <name evidence="14" type="ORF">VHEMI04800</name>
</gene>
<feature type="transmembrane region" description="Helical" evidence="11 12">
    <location>
        <begin position="130"/>
        <end position="149"/>
    </location>
</feature>
<evidence type="ECO:0000313" key="14">
    <source>
        <dbReference type="EMBL" id="CEJ88717.1"/>
    </source>
</evidence>
<evidence type="ECO:0000256" key="8">
    <source>
        <dbReference type="ARBA" id="ARBA00023288"/>
    </source>
</evidence>
<dbReference type="InterPro" id="IPR033682">
    <property type="entry name" value="PFA4"/>
</dbReference>
<dbReference type="GO" id="GO:0019706">
    <property type="term" value="F:protein-cysteine S-palmitoyltransferase activity"/>
    <property type="evidence" value="ECO:0007669"/>
    <property type="project" value="UniProtKB-UniRule"/>
</dbReference>
<feature type="domain" description="Palmitoyltransferase DHHC" evidence="13">
    <location>
        <begin position="83"/>
        <end position="211"/>
    </location>
</feature>
<dbReference type="STRING" id="1531966.A0A0A1T291"/>
<evidence type="ECO:0000259" key="13">
    <source>
        <dbReference type="Pfam" id="PF01529"/>
    </source>
</evidence>
<accession>A0A0A1T291</accession>
<feature type="transmembrane region" description="Helical" evidence="11 12">
    <location>
        <begin position="169"/>
        <end position="194"/>
    </location>
</feature>
<name>A0A0A1T291_9HYPO</name>
<dbReference type="HOGENOM" id="CLU_027721_8_1_1"/>
<keyword evidence="4 11" id="KW-0256">Endoplasmic reticulum</keyword>
<dbReference type="OrthoDB" id="331948at2759"/>
<sequence length="429" mass="49501">MAGFNESAVVQVIAVPAVCTLITFLGYFPQILFRNETLQPGPPSTSETYIFNTLLALLWYTYYKAVTTDPGRYVFDEKIIEVEGRWCNKCDAPKPPRAHHCRHCKRCVPKMDHHCPWTKNCVSMTTFPHFYRFLCYANFALWYLCYLVFQRFYALWEERHMPAYLGPSIPVLASLAISGLVCFFTSLLLGIMLVTTTKNWVFNQTTIEGWEADRHEAIAERGGKDWWDVTGPDGKKFRFEKVEFPYDIGFFENMSQAMGTSFFPMWLFPFAGNPKIGTSKSGKRTGWEWEENGFNRTEGMWPPPDPEKIRRAARTWPAGRRDFDAELRALDDDDEQFKEAFRKRQAADIERRKNMMVAELEEDDEYGMPSDVDENGDWVNEDGEKLVDFGVDVDDGMPGDDRVEGITTAHDEDVPLAELIRRRKAAARP</sequence>
<evidence type="ECO:0000256" key="4">
    <source>
        <dbReference type="ARBA" id="ARBA00022824"/>
    </source>
</evidence>
<evidence type="ECO:0000256" key="5">
    <source>
        <dbReference type="ARBA" id="ARBA00022989"/>
    </source>
</evidence>
<dbReference type="InterPro" id="IPR001594">
    <property type="entry name" value="Palmitoyltrfase_DHHC"/>
</dbReference>
<comment type="domain">
    <text evidence="11 12">The DHHC domain is required for palmitoyltransferase activity.</text>
</comment>
<keyword evidence="15" id="KW-1185">Reference proteome</keyword>
<dbReference type="InterPro" id="IPR039859">
    <property type="entry name" value="PFA4/ZDH16/20/ERF2-like"/>
</dbReference>